<name>A0A4Q9LIY5_9MICR</name>
<proteinExistence type="predicted"/>
<evidence type="ECO:0000313" key="3">
    <source>
        <dbReference type="Proteomes" id="UP000293045"/>
    </source>
</evidence>
<dbReference type="VEuPathDB" id="MicrosporidiaDB:CWI39_0218p0020"/>
<dbReference type="SUPFAM" id="SSF50182">
    <property type="entry name" value="Sm-like ribonucleoproteins"/>
    <property type="match status" value="1"/>
</dbReference>
<dbReference type="Proteomes" id="UP000293045">
    <property type="component" value="Unassembled WGS sequence"/>
</dbReference>
<evidence type="ECO:0000313" key="2">
    <source>
        <dbReference type="EMBL" id="TBU08159.1"/>
    </source>
</evidence>
<comment type="caution">
    <text evidence="2">The sequence shown here is derived from an EMBL/GenBank/DDBJ whole genome shotgun (WGS) entry which is preliminary data.</text>
</comment>
<accession>A0A4Q9LIY5</accession>
<gene>
    <name evidence="2" type="ORF">CWI39_0218p0020</name>
</gene>
<sequence>MVNMNLVDLKVEINEMEKQLNKNARKIKNNSKAILQRELVDYYTSESIKYKELITRLKIFVSQIEKTKLKKNLNNLITNIRLKKYDEIYKKLEEFEIELKMMDGIVPDEESDIDLFDDILKDIITKRYLVAIDKFMNICLENGYELFSTDLIEKCKNEQCLICKSRLKYIGMLSITGDDIKDIEYIQI</sequence>
<organism evidence="2 3">
    <name type="scientific">Hamiltosporidium magnivora</name>
    <dbReference type="NCBI Taxonomy" id="148818"/>
    <lineage>
        <taxon>Eukaryota</taxon>
        <taxon>Fungi</taxon>
        <taxon>Fungi incertae sedis</taxon>
        <taxon>Microsporidia</taxon>
        <taxon>Dubosqiidae</taxon>
        <taxon>Hamiltosporidium</taxon>
    </lineage>
</organism>
<dbReference type="InterPro" id="IPR010920">
    <property type="entry name" value="LSM_dom_sf"/>
</dbReference>
<dbReference type="AlphaFoldDB" id="A0A4Q9LIY5"/>
<protein>
    <submittedName>
        <fullName evidence="2">Uncharacterized protein</fullName>
    </submittedName>
</protein>
<dbReference type="EMBL" id="PIXR01000218">
    <property type="protein sequence ID" value="TBU08159.1"/>
    <property type="molecule type" value="Genomic_DNA"/>
</dbReference>
<keyword evidence="1" id="KW-0175">Coiled coil</keyword>
<reference evidence="2 3" key="1">
    <citation type="submission" date="2017-12" db="EMBL/GenBank/DDBJ databases">
        <authorList>
            <person name="Pombert J.-F."/>
            <person name="Haag K.L."/>
            <person name="Ebert D."/>
        </authorList>
    </citation>
    <scope>NUCLEOTIDE SEQUENCE [LARGE SCALE GENOMIC DNA]</scope>
    <source>
        <strain evidence="2">IL-BN-2</strain>
    </source>
</reference>
<dbReference type="VEuPathDB" id="MicrosporidiaDB:CWI36_0108p0030"/>
<feature type="coiled-coil region" evidence="1">
    <location>
        <begin position="6"/>
        <end position="33"/>
    </location>
</feature>
<evidence type="ECO:0000256" key="1">
    <source>
        <dbReference type="SAM" id="Coils"/>
    </source>
</evidence>